<evidence type="ECO:0000256" key="4">
    <source>
        <dbReference type="ARBA" id="ARBA00004657"/>
    </source>
</evidence>
<dbReference type="GO" id="GO:0005869">
    <property type="term" value="C:dynactin complex"/>
    <property type="evidence" value="ECO:0007669"/>
    <property type="project" value="InterPro"/>
</dbReference>
<reference evidence="15 16" key="1">
    <citation type="journal article" date="2018" name="Nat. Ecol. Evol.">
        <title>Genomic signatures of mitonuclear coevolution across populations of Tigriopus californicus.</title>
        <authorList>
            <person name="Barreto F.S."/>
            <person name="Watson E.T."/>
            <person name="Lima T.G."/>
            <person name="Willett C.S."/>
            <person name="Edmands S."/>
            <person name="Li W."/>
            <person name="Burton R.S."/>
        </authorList>
    </citation>
    <scope>NUCLEOTIDE SEQUENCE [LARGE SCALE GENOMIC DNA]</scope>
    <source>
        <strain evidence="15 16">San Diego</strain>
    </source>
</reference>
<evidence type="ECO:0000256" key="11">
    <source>
        <dbReference type="ARBA" id="ARBA00023212"/>
    </source>
</evidence>
<keyword evidence="6" id="KW-1017">Isopeptide bond</keyword>
<evidence type="ECO:0000256" key="9">
    <source>
        <dbReference type="ARBA" id="ARBA00022990"/>
    </source>
</evidence>
<evidence type="ECO:0000256" key="2">
    <source>
        <dbReference type="ARBA" id="ARBA00004529"/>
    </source>
</evidence>
<evidence type="ECO:0000256" key="6">
    <source>
        <dbReference type="ARBA" id="ARBA00022499"/>
    </source>
</evidence>
<keyword evidence="9" id="KW-0007">Acetylation</keyword>
<comment type="caution">
    <text evidence="15">The sequence shown here is derived from an EMBL/GenBank/DDBJ whole genome shotgun (WGS) entry which is preliminary data.</text>
</comment>
<gene>
    <name evidence="15" type="ORF">TCAL_03671</name>
</gene>
<comment type="subunit">
    <text evidence="14">Subunit of dynactin, a multiprotein complex part of a tripartite complex with dynein and a adapter, such as BICDL1, BICD2 or HOOK3. The dynactin complex is built around ACTR1A/ACTB filament and consists of an actin-related filament composed of a shoulder domain, a pointed end and a barbed end. Its length is defined by its flexible shoulder domain. The soulder is composed of 2 DCTN1 subunits, 4 DCTN2 and 2 DCTN3. The 4 DCNT2 (via N-terminus) bind the ACTR1A filament and act as molecular rulers to determine the length. The pointed end is important for binding dynein-dynactin cargo adapters. Consists of 4 subunits: ACTR10, DCNT4, DCTN5 and DCTN6. The barbed end is composed of a CAPZA1:CAPZB heterodimers, which binds ACTR1A/ACTB filament and dynactin and stabilizes dynactin. Interacts with ATP7B, but not ATP7A, in a copper-dependent manner. Interacts with ANK2; this interaction is required for localization at costameres. Interacts with N4BP2L1.</text>
</comment>
<dbReference type="STRING" id="6832.A0A553N7J1"/>
<evidence type="ECO:0000256" key="13">
    <source>
        <dbReference type="ARBA" id="ARBA00034864"/>
    </source>
</evidence>
<dbReference type="OrthoDB" id="283815at2759"/>
<keyword evidence="7" id="KW-0597">Phosphoprotein</keyword>
<evidence type="ECO:0000313" key="15">
    <source>
        <dbReference type="EMBL" id="TRY61406.1"/>
    </source>
</evidence>
<keyword evidence="16" id="KW-1185">Reference proteome</keyword>
<proteinExistence type="inferred from homology"/>
<dbReference type="PANTHER" id="PTHR13034:SF2">
    <property type="entry name" value="DYNACTIN SUBUNIT 4"/>
    <property type="match status" value="1"/>
</dbReference>
<comment type="similarity">
    <text evidence="12">Belongs to the dynactin subunit 4 family.</text>
</comment>
<dbReference type="GO" id="GO:0030016">
    <property type="term" value="C:myofibril"/>
    <property type="evidence" value="ECO:0007669"/>
    <property type="project" value="UniProtKB-SubCell"/>
</dbReference>
<evidence type="ECO:0000256" key="14">
    <source>
        <dbReference type="ARBA" id="ARBA00093507"/>
    </source>
</evidence>
<dbReference type="EMBL" id="VCGU01000459">
    <property type="protein sequence ID" value="TRY61406.1"/>
    <property type="molecule type" value="Genomic_DNA"/>
</dbReference>
<dbReference type="AlphaFoldDB" id="A0A553N7J1"/>
<dbReference type="GO" id="GO:0001725">
    <property type="term" value="C:stress fiber"/>
    <property type="evidence" value="ECO:0007669"/>
    <property type="project" value="UniProtKB-SubCell"/>
</dbReference>
<evidence type="ECO:0000256" key="10">
    <source>
        <dbReference type="ARBA" id="ARBA00023054"/>
    </source>
</evidence>
<evidence type="ECO:0000256" key="7">
    <source>
        <dbReference type="ARBA" id="ARBA00022553"/>
    </source>
</evidence>
<protein>
    <recommendedName>
        <fullName evidence="13">Dynactin subunit 4</fullName>
    </recommendedName>
</protein>
<dbReference type="PANTHER" id="PTHR13034">
    <property type="entry name" value="DYNACTIN P62 SUBUNIT"/>
    <property type="match status" value="1"/>
</dbReference>
<evidence type="ECO:0000313" key="16">
    <source>
        <dbReference type="Proteomes" id="UP000318571"/>
    </source>
</evidence>
<accession>A0A553N7J1</accession>
<keyword evidence="8" id="KW-0832">Ubl conjugation</keyword>
<sequence>MASAAASIPCPFDEALLSRVQYTCSCGAPQTLSRLYFCRHCWAPRCGYCVSHEVDSHYCPHCLENMPSAEARLKKNRCGNCFDCPVCAHNLSTRATSTPVPRPDDPSQLVAKKVFYLVCAFCHWTSRDIGLPDQAVASGAWPDLEPHQAARLAQIQEHYRGLAQREKLEKESRRFLGRKLSYMQLSDKYGVSSAVARKRAGLPPAARSQLETASGAEAGRNAVELAPSPAVAIEEVEVLPEDLFTRPVVLSDVMALPARLSLLEQPPVMARDLYLKHKHLMIKRSQRCRECEHNLCKPEYNPSSIKFKIQLAAFYHVPEVVIYRVDPVRKPGTTVRFILKIVNPTQHPTQVEFLSMGQYQAARQSLEGAPAGPPEISPDKKPLGLIRHTMLVKAGEAQQIVANAQCLVPVGQVHLPQRDDAAEYDDTGPDIKNVVDDEKIVAWRKDNRVGVHFSARIDSDVTPNTPIMTSMALKFLYTNTISALEQKEAQTAEIMIPVHLNLGPAS</sequence>
<evidence type="ECO:0000256" key="3">
    <source>
        <dbReference type="ARBA" id="ARBA00004544"/>
    </source>
</evidence>
<evidence type="ECO:0000256" key="5">
    <source>
        <dbReference type="ARBA" id="ARBA00022490"/>
    </source>
</evidence>
<evidence type="ECO:0000256" key="1">
    <source>
        <dbReference type="ARBA" id="ARBA00004300"/>
    </source>
</evidence>
<dbReference type="Proteomes" id="UP000318571">
    <property type="component" value="Chromosome 8"/>
</dbReference>
<dbReference type="GO" id="GO:0005938">
    <property type="term" value="C:cell cortex"/>
    <property type="evidence" value="ECO:0007669"/>
    <property type="project" value="UniProtKB-SubCell"/>
</dbReference>
<dbReference type="GO" id="GO:0005813">
    <property type="term" value="C:centrosome"/>
    <property type="evidence" value="ECO:0007669"/>
    <property type="project" value="UniProtKB-SubCell"/>
</dbReference>
<dbReference type="OMA" id="FIVWRKA"/>
<keyword evidence="10" id="KW-0175">Coiled coil</keyword>
<organism evidence="15 16">
    <name type="scientific">Tigriopus californicus</name>
    <name type="common">Marine copepod</name>
    <dbReference type="NCBI Taxonomy" id="6832"/>
    <lineage>
        <taxon>Eukaryota</taxon>
        <taxon>Metazoa</taxon>
        <taxon>Ecdysozoa</taxon>
        <taxon>Arthropoda</taxon>
        <taxon>Crustacea</taxon>
        <taxon>Multicrustacea</taxon>
        <taxon>Hexanauplia</taxon>
        <taxon>Copepoda</taxon>
        <taxon>Harpacticoida</taxon>
        <taxon>Harpacticidae</taxon>
        <taxon>Tigriopus</taxon>
    </lineage>
</organism>
<dbReference type="Pfam" id="PF05502">
    <property type="entry name" value="Dynactin_p62"/>
    <property type="match status" value="2"/>
</dbReference>
<comment type="subcellular location">
    <subcellularLocation>
        <location evidence="3">Cytoplasm</location>
        <location evidence="3">Cell cortex</location>
    </subcellularLocation>
    <subcellularLocation>
        <location evidence="1">Cytoplasm</location>
        <location evidence="1">Cytoskeleton</location>
        <location evidence="1">Microtubule organizing center</location>
        <location evidence="1">Centrosome</location>
    </subcellularLocation>
    <subcellularLocation>
        <location evidence="2">Cytoplasm</location>
        <location evidence="2">Cytoskeleton</location>
        <location evidence="2">Stress fiber</location>
    </subcellularLocation>
    <subcellularLocation>
        <location evidence="4">Cytoplasm</location>
        <location evidence="4">Myofibril</location>
    </subcellularLocation>
</comment>
<evidence type="ECO:0000256" key="8">
    <source>
        <dbReference type="ARBA" id="ARBA00022843"/>
    </source>
</evidence>
<dbReference type="InterPro" id="IPR008603">
    <property type="entry name" value="DCTN4"/>
</dbReference>
<name>A0A553N7J1_TIGCA</name>
<keyword evidence="5" id="KW-0963">Cytoplasm</keyword>
<evidence type="ECO:0000256" key="12">
    <source>
        <dbReference type="ARBA" id="ARBA00034776"/>
    </source>
</evidence>
<keyword evidence="11" id="KW-0206">Cytoskeleton</keyword>